<gene>
    <name evidence="2" type="ORF">HDC07044</name>
</gene>
<feature type="compositionally biased region" description="Polar residues" evidence="1">
    <location>
        <begin position="89"/>
        <end position="101"/>
    </location>
</feature>
<organism evidence="2">
    <name type="scientific">Drosophila melanogaster</name>
    <name type="common">Fruit fly</name>
    <dbReference type="NCBI Taxonomy" id="7227"/>
    <lineage>
        <taxon>Eukaryota</taxon>
        <taxon>Metazoa</taxon>
        <taxon>Ecdysozoa</taxon>
        <taxon>Arthropoda</taxon>
        <taxon>Hexapoda</taxon>
        <taxon>Insecta</taxon>
        <taxon>Pterygota</taxon>
        <taxon>Neoptera</taxon>
        <taxon>Endopterygota</taxon>
        <taxon>Diptera</taxon>
        <taxon>Brachycera</taxon>
        <taxon>Muscomorpha</taxon>
        <taxon>Ephydroidea</taxon>
        <taxon>Drosophilidae</taxon>
        <taxon>Drosophila</taxon>
        <taxon>Sophophora</taxon>
    </lineage>
</organism>
<protein>
    <submittedName>
        <fullName evidence="2">HDC07044</fullName>
    </submittedName>
</protein>
<evidence type="ECO:0000256" key="1">
    <source>
        <dbReference type="SAM" id="MobiDB-lite"/>
    </source>
</evidence>
<proteinExistence type="predicted"/>
<dbReference type="AlphaFoldDB" id="Q6IG85"/>
<reference evidence="2" key="1">
    <citation type="journal article" date="2003" name="Genome Biol.">
        <title>An integrated gene annotation and transcriptional profiling approach towards the full gene content of the Drosophila genome.</title>
        <authorList>
            <person name="Hild M."/>
            <person name="Beckmann B."/>
            <person name="Haas S.A."/>
            <person name="Koch B."/>
            <person name="Solovyev V."/>
            <person name="Busold C."/>
            <person name="Fellenberg K."/>
            <person name="Boutros M."/>
            <person name="Vingron M."/>
            <person name="Sauer F."/>
            <person name="Hoheisel J.D."/>
            <person name="Paro R."/>
        </authorList>
    </citation>
    <scope>NUCLEOTIDE SEQUENCE</scope>
</reference>
<evidence type="ECO:0000313" key="2">
    <source>
        <dbReference type="EMBL" id="DAA02579.1"/>
    </source>
</evidence>
<name>Q6IG85_DROME</name>
<feature type="compositionally biased region" description="Low complexity" evidence="1">
    <location>
        <begin position="10"/>
        <end position="41"/>
    </location>
</feature>
<sequence length="101" mass="11249">MDDDYDDDGNNNNNNNGDNDNVADSDNNNNNKSEENSNSTNTKETAEKVCCQYNDRCVLRIPLASFANHRKHPCTTPPKCPCPKLGKRPTTQVTTQTFAAR</sequence>
<accession>Q6IG85</accession>
<feature type="region of interest" description="Disordered" evidence="1">
    <location>
        <begin position="1"/>
        <end position="45"/>
    </location>
</feature>
<feature type="region of interest" description="Disordered" evidence="1">
    <location>
        <begin position="73"/>
        <end position="101"/>
    </location>
</feature>
<dbReference type="EMBL" id="BK003881">
    <property type="protein sequence ID" value="DAA02579.1"/>
    <property type="molecule type" value="Genomic_DNA"/>
</dbReference>